<evidence type="ECO:0000256" key="2">
    <source>
        <dbReference type="ARBA" id="ARBA00022475"/>
    </source>
</evidence>
<dbReference type="GO" id="GO:0005886">
    <property type="term" value="C:plasma membrane"/>
    <property type="evidence" value="ECO:0007669"/>
    <property type="project" value="UniProtKB-SubCell"/>
</dbReference>
<evidence type="ECO:0000256" key="5">
    <source>
        <dbReference type="ARBA" id="ARBA00023136"/>
    </source>
</evidence>
<evidence type="ECO:0000256" key="3">
    <source>
        <dbReference type="ARBA" id="ARBA00022692"/>
    </source>
</evidence>
<keyword evidence="2" id="KW-1003">Cell membrane</keyword>
<dbReference type="PANTHER" id="PTHR30249:SF17">
    <property type="entry name" value="HOLIN-LIKE PROTEIN CIDB"/>
    <property type="match status" value="1"/>
</dbReference>
<feature type="transmembrane region" description="Helical" evidence="6">
    <location>
        <begin position="148"/>
        <end position="168"/>
    </location>
</feature>
<dbReference type="PANTHER" id="PTHR30249">
    <property type="entry name" value="PUTATIVE SEROTONIN TRANSPORTER"/>
    <property type="match status" value="1"/>
</dbReference>
<dbReference type="EMBL" id="UGYZ01000002">
    <property type="protein sequence ID" value="SUJ06776.1"/>
    <property type="molecule type" value="Genomic_DNA"/>
</dbReference>
<evidence type="ECO:0000256" key="6">
    <source>
        <dbReference type="SAM" id="Phobius"/>
    </source>
</evidence>
<sequence length="228" mass="24700">MQNLLTPIIVIITTVGLFLMMRRLYGRYPNAVFHPMLTTTTLICIGLLLFNIPYADYMKGGKWIEQFLGPCVVALAYPLYNQRKIMMQYKKVILLGISSGLITAMGSIIFFAKLFKVEEEIVYTIIPKSITTPVAIQISDTMGGIPSLTAIFVMIAGFSGIIVGPYVMKYTGIESRLGKGLALGSASHALGVAKSTEYGELSLSMASVAMTLSAIIGSLIGPLLVLFV</sequence>
<dbReference type="Pfam" id="PF04172">
    <property type="entry name" value="LrgB"/>
    <property type="match status" value="1"/>
</dbReference>
<evidence type="ECO:0000313" key="8">
    <source>
        <dbReference type="Proteomes" id="UP000254519"/>
    </source>
</evidence>
<dbReference type="AlphaFoldDB" id="A0A380BTN6"/>
<feature type="transmembrane region" description="Helical" evidence="6">
    <location>
        <begin position="63"/>
        <end position="80"/>
    </location>
</feature>
<reference evidence="7 8" key="1">
    <citation type="submission" date="2018-06" db="EMBL/GenBank/DDBJ databases">
        <authorList>
            <consortium name="Pathogen Informatics"/>
            <person name="Doyle S."/>
        </authorList>
    </citation>
    <scope>NUCLEOTIDE SEQUENCE [LARGE SCALE GENOMIC DNA]</scope>
    <source>
        <strain evidence="8">ATCC 11859 / DSM 33 / NCIB 8841 / NCTC 4822</strain>
    </source>
</reference>
<organism evidence="7 8">
    <name type="scientific">Sporosarcina pasteurii</name>
    <name type="common">Bacillus pasteurii</name>
    <dbReference type="NCBI Taxonomy" id="1474"/>
    <lineage>
        <taxon>Bacteria</taxon>
        <taxon>Bacillati</taxon>
        <taxon>Bacillota</taxon>
        <taxon>Bacilli</taxon>
        <taxon>Bacillales</taxon>
        <taxon>Caryophanaceae</taxon>
        <taxon>Sporosarcina</taxon>
    </lineage>
</organism>
<feature type="transmembrane region" description="Helical" evidence="6">
    <location>
        <begin position="6"/>
        <end position="25"/>
    </location>
</feature>
<feature type="transmembrane region" description="Helical" evidence="6">
    <location>
        <begin position="32"/>
        <end position="51"/>
    </location>
</feature>
<keyword evidence="8" id="KW-1185">Reference proteome</keyword>
<dbReference type="Proteomes" id="UP000254519">
    <property type="component" value="Unassembled WGS sequence"/>
</dbReference>
<dbReference type="InterPro" id="IPR007300">
    <property type="entry name" value="CidB/LrgB"/>
</dbReference>
<evidence type="ECO:0000256" key="4">
    <source>
        <dbReference type="ARBA" id="ARBA00022989"/>
    </source>
</evidence>
<evidence type="ECO:0000313" key="7">
    <source>
        <dbReference type="EMBL" id="SUJ06776.1"/>
    </source>
</evidence>
<protein>
    <submittedName>
        <fullName evidence="7">Holin-like protein CidB</fullName>
    </submittedName>
</protein>
<keyword evidence="5 6" id="KW-0472">Membrane</keyword>
<keyword evidence="3 6" id="KW-0812">Transmembrane</keyword>
<comment type="subcellular location">
    <subcellularLocation>
        <location evidence="1">Cell membrane</location>
        <topology evidence="1">Multi-pass membrane protein</topology>
    </subcellularLocation>
</comment>
<gene>
    <name evidence="7" type="primary">cidB</name>
    <name evidence="7" type="ORF">NCTC4822_01769</name>
</gene>
<feature type="transmembrane region" description="Helical" evidence="6">
    <location>
        <begin position="203"/>
        <end position="227"/>
    </location>
</feature>
<name>A0A380BTN6_SPOPA</name>
<proteinExistence type="predicted"/>
<keyword evidence="4 6" id="KW-1133">Transmembrane helix</keyword>
<dbReference type="OrthoDB" id="9811701at2"/>
<accession>A0A380BTN6</accession>
<evidence type="ECO:0000256" key="1">
    <source>
        <dbReference type="ARBA" id="ARBA00004651"/>
    </source>
</evidence>
<feature type="transmembrane region" description="Helical" evidence="6">
    <location>
        <begin position="92"/>
        <end position="112"/>
    </location>
</feature>
<dbReference type="RefSeq" id="WP_115361410.1">
    <property type="nucleotide sequence ID" value="NZ_CP038012.1"/>
</dbReference>